<gene>
    <name evidence="2" type="ORF">AYI68_g1240</name>
</gene>
<dbReference type="EMBL" id="LSSL01000441">
    <property type="protein sequence ID" value="OLY84592.1"/>
    <property type="molecule type" value="Genomic_DNA"/>
</dbReference>
<organism evidence="2 3">
    <name type="scientific">Smittium mucronatum</name>
    <dbReference type="NCBI Taxonomy" id="133383"/>
    <lineage>
        <taxon>Eukaryota</taxon>
        <taxon>Fungi</taxon>
        <taxon>Fungi incertae sedis</taxon>
        <taxon>Zoopagomycota</taxon>
        <taxon>Kickxellomycotina</taxon>
        <taxon>Harpellomycetes</taxon>
        <taxon>Harpellales</taxon>
        <taxon>Legeriomycetaceae</taxon>
        <taxon>Smittium</taxon>
    </lineage>
</organism>
<name>A0A1R0H5V5_9FUNG</name>
<protein>
    <submittedName>
        <fullName evidence="2">Retrotransposon-derived protein PEG10</fullName>
    </submittedName>
</protein>
<reference evidence="2 3" key="1">
    <citation type="journal article" date="2016" name="Mol. Biol. Evol.">
        <title>Genome-Wide Survey of Gut Fungi (Harpellales) Reveals the First Horizontally Transferred Ubiquitin Gene from a Mosquito Host.</title>
        <authorList>
            <person name="Wang Y."/>
            <person name="White M.M."/>
            <person name="Kvist S."/>
            <person name="Moncalvo J.M."/>
        </authorList>
    </citation>
    <scope>NUCLEOTIDE SEQUENCE [LARGE SCALE GENOMIC DNA]</scope>
    <source>
        <strain evidence="2 3">ALG-7-W6</strain>
    </source>
</reference>
<dbReference type="STRING" id="133383.A0A1R0H5V5"/>
<dbReference type="InterPro" id="IPR032567">
    <property type="entry name" value="RTL1-rel"/>
</dbReference>
<dbReference type="OrthoDB" id="3206916at2759"/>
<proteinExistence type="predicted"/>
<evidence type="ECO:0000313" key="2">
    <source>
        <dbReference type="EMBL" id="OLY84592.1"/>
    </source>
</evidence>
<sequence length="187" mass="21554">MEEEVKSFTEQLRQLTTENELIRTQHPNHAPKIALTGIYNGNKKEYRGFVNQFNLFFFLNPHEYPTDAAKLGPIFSPLTGDALRWASPLLENNKPAMQNHSQFIKDFAKLFNVPQRENTANDAIRSLRQGKEPVTNYASVFRPLAIDLDWNESIPVSQFEEGLNDEIIDIYLKQKPRPLSKALSRRP</sequence>
<keyword evidence="3" id="KW-1185">Reference proteome</keyword>
<feature type="domain" description="Retrotransposon gag" evidence="1">
    <location>
        <begin position="77"/>
        <end position="165"/>
    </location>
</feature>
<accession>A0A1R0H5V5</accession>
<evidence type="ECO:0000259" key="1">
    <source>
        <dbReference type="Pfam" id="PF03732"/>
    </source>
</evidence>
<comment type="caution">
    <text evidence="2">The sequence shown here is derived from an EMBL/GenBank/DDBJ whole genome shotgun (WGS) entry which is preliminary data.</text>
</comment>
<evidence type="ECO:0000313" key="3">
    <source>
        <dbReference type="Proteomes" id="UP000187455"/>
    </source>
</evidence>
<dbReference type="Proteomes" id="UP000187455">
    <property type="component" value="Unassembled WGS sequence"/>
</dbReference>
<dbReference type="PANTHER" id="PTHR15503">
    <property type="entry name" value="LDOC1 RELATED"/>
    <property type="match status" value="1"/>
</dbReference>
<dbReference type="Pfam" id="PF03732">
    <property type="entry name" value="Retrotrans_gag"/>
    <property type="match status" value="1"/>
</dbReference>
<dbReference type="AlphaFoldDB" id="A0A1R0H5V5"/>
<dbReference type="InterPro" id="IPR005162">
    <property type="entry name" value="Retrotrans_gag_dom"/>
</dbReference>
<dbReference type="PANTHER" id="PTHR15503:SF39">
    <property type="entry name" value="RETROTRANSPOSON-LIKE PROTEIN 1"/>
    <property type="match status" value="1"/>
</dbReference>